<dbReference type="AlphaFoldDB" id="A0A8J3WAH9"/>
<dbReference type="EMBL" id="BOOH01000065">
    <property type="protein sequence ID" value="GIH80851.1"/>
    <property type="molecule type" value="Genomic_DNA"/>
</dbReference>
<organism evidence="4 5">
    <name type="scientific">Planobispora longispora</name>
    <dbReference type="NCBI Taxonomy" id="28887"/>
    <lineage>
        <taxon>Bacteria</taxon>
        <taxon>Bacillati</taxon>
        <taxon>Actinomycetota</taxon>
        <taxon>Actinomycetes</taxon>
        <taxon>Streptosporangiales</taxon>
        <taxon>Streptosporangiaceae</taxon>
        <taxon>Planobispora</taxon>
    </lineage>
</organism>
<dbReference type="GO" id="GO:0046872">
    <property type="term" value="F:metal ion binding"/>
    <property type="evidence" value="ECO:0007669"/>
    <property type="project" value="UniProtKB-KW"/>
</dbReference>
<keyword evidence="3" id="KW-0808">Transferase</keyword>
<evidence type="ECO:0000256" key="2">
    <source>
        <dbReference type="ARBA" id="ARBA00022842"/>
    </source>
</evidence>
<proteinExistence type="inferred from homology"/>
<comment type="caution">
    <text evidence="4">The sequence shown here is derived from an EMBL/GenBank/DDBJ whole genome shotgun (WGS) entry which is preliminary data.</text>
</comment>
<dbReference type="Proteomes" id="UP000616724">
    <property type="component" value="Unassembled WGS sequence"/>
</dbReference>
<dbReference type="InterPro" id="IPR000092">
    <property type="entry name" value="Polyprenyl_synt"/>
</dbReference>
<reference evidence="4 5" key="1">
    <citation type="submission" date="2021-01" db="EMBL/GenBank/DDBJ databases">
        <title>Whole genome shotgun sequence of Planobispora longispora NBRC 13918.</title>
        <authorList>
            <person name="Komaki H."/>
            <person name="Tamura T."/>
        </authorList>
    </citation>
    <scope>NUCLEOTIDE SEQUENCE [LARGE SCALE GENOMIC DNA]</scope>
    <source>
        <strain evidence="4 5">NBRC 13918</strain>
    </source>
</reference>
<dbReference type="SUPFAM" id="SSF48576">
    <property type="entry name" value="Terpenoid synthases"/>
    <property type="match status" value="1"/>
</dbReference>
<evidence type="ECO:0000256" key="1">
    <source>
        <dbReference type="ARBA" id="ARBA00022723"/>
    </source>
</evidence>
<keyword evidence="1" id="KW-0479">Metal-binding</keyword>
<dbReference type="CDD" id="cd00685">
    <property type="entry name" value="Trans_IPPS_HT"/>
    <property type="match status" value="1"/>
</dbReference>
<dbReference type="RefSeq" id="WP_239317738.1">
    <property type="nucleotide sequence ID" value="NZ_BOOH01000065.1"/>
</dbReference>
<dbReference type="SFLD" id="SFLDS00005">
    <property type="entry name" value="Isoprenoid_Synthase_Type_I"/>
    <property type="match status" value="1"/>
</dbReference>
<evidence type="ECO:0000313" key="5">
    <source>
        <dbReference type="Proteomes" id="UP000616724"/>
    </source>
</evidence>
<dbReference type="PANTHER" id="PTHR12001">
    <property type="entry name" value="GERANYLGERANYL PYROPHOSPHATE SYNTHASE"/>
    <property type="match status" value="1"/>
</dbReference>
<sequence length="368" mass="38816">MVTRHERVVGSLMNASGSGAAAPATRTAEEILAAARAIVEPAHRAAVERLPQEIRHVAGYHTGWWDADGRPCADTGKAVRPALVLSCASAVAQDPDRPPGAEPAPPAVCSATSAAVAVELVHDFSLLHDDVIDGDAMRRRRPAAWTVFGVGSAVLTGDTLITLALDLLAGSPMAAKVLTTALLELCRGQNADLVFERRTDVTIAECVAMAAGKTGALLGCACELGAWAGGADAARAARLREFGEHLGLAFQLVDDLLGIWGDPQITGKPVYSDLTARKKSLPVVAALTSQTPAGERLARLYERQEVLDAPDLAHAAQLIEASGARRWARQQARHHMDSALRCLKEADPVPSAAADLEVLAHLIVHRDR</sequence>
<dbReference type="GO" id="GO:0008299">
    <property type="term" value="P:isoprenoid biosynthetic process"/>
    <property type="evidence" value="ECO:0007669"/>
    <property type="project" value="InterPro"/>
</dbReference>
<evidence type="ECO:0000256" key="3">
    <source>
        <dbReference type="RuleBase" id="RU004466"/>
    </source>
</evidence>
<evidence type="ECO:0000313" key="4">
    <source>
        <dbReference type="EMBL" id="GIH80851.1"/>
    </source>
</evidence>
<name>A0A8J3WAH9_9ACTN</name>
<dbReference type="Pfam" id="PF00348">
    <property type="entry name" value="polyprenyl_synt"/>
    <property type="match status" value="1"/>
</dbReference>
<keyword evidence="5" id="KW-1185">Reference proteome</keyword>
<accession>A0A8J3WAH9</accession>
<dbReference type="PROSITE" id="PS00444">
    <property type="entry name" value="POLYPRENYL_SYNTHASE_2"/>
    <property type="match status" value="1"/>
</dbReference>
<dbReference type="PANTHER" id="PTHR12001:SF86">
    <property type="entry name" value="GERANYLGERANYL DIPHOSPHATE SYNTHASE"/>
    <property type="match status" value="1"/>
</dbReference>
<protein>
    <submittedName>
        <fullName evidence="4">Dimethylallyltransferase</fullName>
    </submittedName>
</protein>
<gene>
    <name evidence="4" type="ORF">Plo01_72800</name>
</gene>
<dbReference type="InterPro" id="IPR008949">
    <property type="entry name" value="Isoprenoid_synthase_dom_sf"/>
</dbReference>
<dbReference type="GO" id="GO:0004659">
    <property type="term" value="F:prenyltransferase activity"/>
    <property type="evidence" value="ECO:0007669"/>
    <property type="project" value="InterPro"/>
</dbReference>
<comment type="similarity">
    <text evidence="3">Belongs to the FPP/GGPP synthase family.</text>
</comment>
<keyword evidence="2" id="KW-0460">Magnesium</keyword>
<dbReference type="Gene3D" id="1.10.600.10">
    <property type="entry name" value="Farnesyl Diphosphate Synthase"/>
    <property type="match status" value="1"/>
</dbReference>
<dbReference type="InterPro" id="IPR033749">
    <property type="entry name" value="Polyprenyl_synt_CS"/>
</dbReference>